<comment type="caution">
    <text evidence="12">The sequence shown here is derived from an EMBL/GenBank/DDBJ whole genome shotgun (WGS) entry which is preliminary data.</text>
</comment>
<keyword evidence="3 10" id="KW-0812">Transmembrane</keyword>
<dbReference type="Proteomes" id="UP001054854">
    <property type="component" value="Unassembled WGS sequence"/>
</dbReference>
<dbReference type="HAMAP" id="MF_00454">
    <property type="entry name" value="FluC"/>
    <property type="match status" value="1"/>
</dbReference>
<sequence>MTTPRDPAIEPTGPDLAPSVSARRGAPSHGQAPVIAVVAVGGALGAAARYGASLAWPTPAGAFPWTTLLVNAVGCAVIGVFMVIISDVWAAPRLVRPFFGTGVLGGFTTFSTYAVDIQHLVRSGHARTGLAYLAATLLAALAAVWSAAAATRRLISRRTT</sequence>
<dbReference type="NCBIfam" id="TIGR00494">
    <property type="entry name" value="crcB"/>
    <property type="match status" value="1"/>
</dbReference>
<dbReference type="RefSeq" id="WP_236256086.1">
    <property type="nucleotide sequence ID" value="NZ_BNEK01000002.1"/>
</dbReference>
<evidence type="ECO:0000256" key="11">
    <source>
        <dbReference type="SAM" id="MobiDB-lite"/>
    </source>
</evidence>
<organism evidence="12 13">
    <name type="scientific">Streptomyces hygroscopicus</name>
    <dbReference type="NCBI Taxonomy" id="1912"/>
    <lineage>
        <taxon>Bacteria</taxon>
        <taxon>Bacillati</taxon>
        <taxon>Actinomycetota</taxon>
        <taxon>Actinomycetes</taxon>
        <taxon>Kitasatosporales</taxon>
        <taxon>Streptomycetaceae</taxon>
        <taxon>Streptomyces</taxon>
        <taxon>Streptomyces violaceusniger group</taxon>
    </lineage>
</organism>
<evidence type="ECO:0000256" key="9">
    <source>
        <dbReference type="ARBA" id="ARBA00049940"/>
    </source>
</evidence>
<dbReference type="InterPro" id="IPR003691">
    <property type="entry name" value="FluC"/>
</dbReference>
<comment type="catalytic activity">
    <reaction evidence="8">
        <text>fluoride(in) = fluoride(out)</text>
        <dbReference type="Rhea" id="RHEA:76159"/>
        <dbReference type="ChEBI" id="CHEBI:17051"/>
    </reaction>
    <physiologicalReaction direction="left-to-right" evidence="8">
        <dbReference type="Rhea" id="RHEA:76160"/>
    </physiologicalReaction>
</comment>
<feature type="transmembrane region" description="Helical" evidence="10">
    <location>
        <begin position="97"/>
        <end position="115"/>
    </location>
</feature>
<protein>
    <recommendedName>
        <fullName evidence="10">Fluoride-specific ion channel FluC</fullName>
    </recommendedName>
</protein>
<evidence type="ECO:0000256" key="5">
    <source>
        <dbReference type="ARBA" id="ARBA00023136"/>
    </source>
</evidence>
<dbReference type="EMBL" id="BNEK01000002">
    <property type="protein sequence ID" value="GHJ26648.1"/>
    <property type="molecule type" value="Genomic_DNA"/>
</dbReference>
<evidence type="ECO:0000256" key="8">
    <source>
        <dbReference type="ARBA" id="ARBA00035585"/>
    </source>
</evidence>
<evidence type="ECO:0000256" key="3">
    <source>
        <dbReference type="ARBA" id="ARBA00022692"/>
    </source>
</evidence>
<evidence type="ECO:0000256" key="1">
    <source>
        <dbReference type="ARBA" id="ARBA00004651"/>
    </source>
</evidence>
<comment type="activity regulation">
    <text evidence="10">Na(+) is not transported, but it plays an essential structural role and its presence is essential for fluoride channel function.</text>
</comment>
<keyword evidence="10" id="KW-0406">Ion transport</keyword>
<comment type="subcellular location">
    <subcellularLocation>
        <location evidence="1 10">Cell membrane</location>
        <topology evidence="1 10">Multi-pass membrane protein</topology>
    </subcellularLocation>
</comment>
<proteinExistence type="inferred from homology"/>
<name>A0ABQ3TUJ4_STRHY</name>
<dbReference type="Pfam" id="PF02537">
    <property type="entry name" value="CRCB"/>
    <property type="match status" value="1"/>
</dbReference>
<gene>
    <name evidence="10" type="primary">fluC</name>
    <name evidence="10" type="synonym">crcB</name>
    <name evidence="12" type="ORF">TPA0910_10810</name>
</gene>
<reference evidence="12" key="1">
    <citation type="submission" date="2024-05" db="EMBL/GenBank/DDBJ databases">
        <title>Whole genome shotgun sequence of Streptomyces hygroscopicus NBRC 113678.</title>
        <authorList>
            <person name="Komaki H."/>
            <person name="Tamura T."/>
        </authorList>
    </citation>
    <scope>NUCLEOTIDE SEQUENCE</scope>
    <source>
        <strain evidence="12">N11-34</strain>
    </source>
</reference>
<evidence type="ECO:0000256" key="6">
    <source>
        <dbReference type="ARBA" id="ARBA00023303"/>
    </source>
</evidence>
<feature type="binding site" evidence="10">
    <location>
        <position position="108"/>
    </location>
    <ligand>
        <name>Na(+)</name>
        <dbReference type="ChEBI" id="CHEBI:29101"/>
        <note>structural</note>
    </ligand>
</feature>
<evidence type="ECO:0000256" key="4">
    <source>
        <dbReference type="ARBA" id="ARBA00022989"/>
    </source>
</evidence>
<evidence type="ECO:0000256" key="2">
    <source>
        <dbReference type="ARBA" id="ARBA00022475"/>
    </source>
</evidence>
<keyword evidence="4 10" id="KW-1133">Transmembrane helix</keyword>
<dbReference type="PANTHER" id="PTHR28259">
    <property type="entry name" value="FLUORIDE EXPORT PROTEIN 1-RELATED"/>
    <property type="match status" value="1"/>
</dbReference>
<feature type="binding site" evidence="10">
    <location>
        <position position="105"/>
    </location>
    <ligand>
        <name>Na(+)</name>
        <dbReference type="ChEBI" id="CHEBI:29101"/>
        <note>structural</note>
    </ligand>
</feature>
<keyword evidence="5 10" id="KW-0472">Membrane</keyword>
<keyword evidence="13" id="KW-1185">Reference proteome</keyword>
<evidence type="ECO:0000313" key="13">
    <source>
        <dbReference type="Proteomes" id="UP001054854"/>
    </source>
</evidence>
<keyword evidence="2 10" id="KW-1003">Cell membrane</keyword>
<evidence type="ECO:0000256" key="10">
    <source>
        <dbReference type="HAMAP-Rule" id="MF_00454"/>
    </source>
</evidence>
<accession>A0ABQ3TUJ4</accession>
<comment type="similarity">
    <text evidence="7 10">Belongs to the fluoride channel Fluc/FEX (TC 1.A.43) family.</text>
</comment>
<keyword evidence="10" id="KW-0813">Transport</keyword>
<feature type="region of interest" description="Disordered" evidence="11">
    <location>
        <begin position="1"/>
        <end position="27"/>
    </location>
</feature>
<evidence type="ECO:0000256" key="7">
    <source>
        <dbReference type="ARBA" id="ARBA00035120"/>
    </source>
</evidence>
<dbReference type="PANTHER" id="PTHR28259:SF1">
    <property type="entry name" value="FLUORIDE EXPORT PROTEIN 1-RELATED"/>
    <property type="match status" value="1"/>
</dbReference>
<feature type="transmembrane region" description="Helical" evidence="10">
    <location>
        <begin position="130"/>
        <end position="150"/>
    </location>
</feature>
<evidence type="ECO:0000313" key="12">
    <source>
        <dbReference type="EMBL" id="GHJ26648.1"/>
    </source>
</evidence>
<feature type="transmembrane region" description="Helical" evidence="10">
    <location>
        <begin position="62"/>
        <end position="85"/>
    </location>
</feature>
<feature type="transmembrane region" description="Helical" evidence="10">
    <location>
        <begin position="32"/>
        <end position="50"/>
    </location>
</feature>
<comment type="function">
    <text evidence="9 10">Fluoride-specific ion channel. Important for reducing fluoride concentration in the cell, thus reducing its toxicity.</text>
</comment>
<keyword evidence="10" id="KW-0479">Metal-binding</keyword>
<keyword evidence="6 10" id="KW-0407">Ion channel</keyword>
<keyword evidence="10" id="KW-0915">Sodium</keyword>